<keyword evidence="1" id="KW-1133">Transmembrane helix</keyword>
<proteinExistence type="predicted"/>
<feature type="transmembrane region" description="Helical" evidence="1">
    <location>
        <begin position="36"/>
        <end position="55"/>
    </location>
</feature>
<evidence type="ECO:0000313" key="3">
    <source>
        <dbReference type="Proteomes" id="UP000255061"/>
    </source>
</evidence>
<keyword evidence="1" id="KW-0812">Transmembrane</keyword>
<name>A0A380B2G1_9GAMM</name>
<dbReference type="Proteomes" id="UP000255061">
    <property type="component" value="Unassembled WGS sequence"/>
</dbReference>
<reference evidence="2 3" key="1">
    <citation type="submission" date="2018-06" db="EMBL/GenBank/DDBJ databases">
        <authorList>
            <consortium name="Pathogen Informatics"/>
            <person name="Doyle S."/>
        </authorList>
    </citation>
    <scope>NUCLEOTIDE SEQUENCE [LARGE SCALE GENOMIC DNA]</scope>
    <source>
        <strain evidence="2 3">NCTC10736</strain>
    </source>
</reference>
<dbReference type="RefSeq" id="WP_115406712.1">
    <property type="nucleotide sequence ID" value="NZ_UGYV01000001.1"/>
</dbReference>
<dbReference type="EMBL" id="UGYV01000001">
    <property type="protein sequence ID" value="SUI90884.1"/>
    <property type="molecule type" value="Genomic_DNA"/>
</dbReference>
<dbReference type="AlphaFoldDB" id="A0A380B2G1"/>
<gene>
    <name evidence="2" type="ORF">NCTC10736_03217</name>
</gene>
<protein>
    <recommendedName>
        <fullName evidence="4">Superinfection immunity protein</fullName>
    </recommendedName>
</protein>
<evidence type="ECO:0008006" key="4">
    <source>
        <dbReference type="Google" id="ProtNLM"/>
    </source>
</evidence>
<evidence type="ECO:0000313" key="2">
    <source>
        <dbReference type="EMBL" id="SUI90884.1"/>
    </source>
</evidence>
<dbReference type="Pfam" id="PF14373">
    <property type="entry name" value="Imm_superinfect"/>
    <property type="match status" value="1"/>
</dbReference>
<feature type="transmembrane region" description="Helical" evidence="1">
    <location>
        <begin position="6"/>
        <end position="24"/>
    </location>
</feature>
<accession>A0A380B2G1</accession>
<sequence>MGGVSIFQILLLCVYLLPTFLAVLKKHADSTAITVLNIFLGWTFIGWVVALVWVVKKPKV</sequence>
<evidence type="ECO:0000256" key="1">
    <source>
        <dbReference type="SAM" id="Phobius"/>
    </source>
</evidence>
<organism evidence="2 3">
    <name type="scientific">Shewanella morhuae</name>
    <dbReference type="NCBI Taxonomy" id="365591"/>
    <lineage>
        <taxon>Bacteria</taxon>
        <taxon>Pseudomonadati</taxon>
        <taxon>Pseudomonadota</taxon>
        <taxon>Gammaproteobacteria</taxon>
        <taxon>Alteromonadales</taxon>
        <taxon>Shewanellaceae</taxon>
        <taxon>Shewanella</taxon>
    </lineage>
</organism>
<dbReference type="InterPro" id="IPR016410">
    <property type="entry name" value="Phage_imm"/>
</dbReference>
<keyword evidence="1" id="KW-0472">Membrane</keyword>